<dbReference type="GO" id="GO:0009279">
    <property type="term" value="C:cell outer membrane"/>
    <property type="evidence" value="ECO:0007669"/>
    <property type="project" value="UniProtKB-SubCell"/>
</dbReference>
<protein>
    <submittedName>
        <fullName evidence="17">TonB-dependent receptor</fullName>
    </submittedName>
</protein>
<keyword evidence="18" id="KW-1185">Reference proteome</keyword>
<dbReference type="InterPro" id="IPR036942">
    <property type="entry name" value="Beta-barrel_TonB_sf"/>
</dbReference>
<dbReference type="RefSeq" id="WP_173196824.1">
    <property type="nucleotide sequence ID" value="NZ_JABFCX010000002.1"/>
</dbReference>
<dbReference type="InterPro" id="IPR010916">
    <property type="entry name" value="TonB_box_CS"/>
</dbReference>
<dbReference type="InterPro" id="IPR012910">
    <property type="entry name" value="Plug_dom"/>
</dbReference>
<evidence type="ECO:0000259" key="15">
    <source>
        <dbReference type="Pfam" id="PF00593"/>
    </source>
</evidence>
<keyword evidence="3 11" id="KW-1134">Transmembrane beta strand</keyword>
<keyword evidence="14" id="KW-0732">Signal</keyword>
<gene>
    <name evidence="17" type="ORF">HK107_03465</name>
</gene>
<dbReference type="InterPro" id="IPR039426">
    <property type="entry name" value="TonB-dep_rcpt-like"/>
</dbReference>
<feature type="domain" description="TonB-dependent receptor plug" evidence="16">
    <location>
        <begin position="54"/>
        <end position="163"/>
    </location>
</feature>
<keyword evidence="5 11" id="KW-0812">Transmembrane</keyword>
<evidence type="ECO:0000256" key="1">
    <source>
        <dbReference type="ARBA" id="ARBA00004571"/>
    </source>
</evidence>
<comment type="subcellular location">
    <subcellularLocation>
        <location evidence="1 11">Cell outer membrane</location>
        <topology evidence="1 11">Multi-pass membrane protein</topology>
    </subcellularLocation>
</comment>
<dbReference type="EMBL" id="JABFCX010000002">
    <property type="protein sequence ID" value="NNU15385.1"/>
    <property type="molecule type" value="Genomic_DNA"/>
</dbReference>
<keyword evidence="8 12" id="KW-0798">TonB box</keyword>
<keyword evidence="4" id="KW-0410">Iron transport</keyword>
<evidence type="ECO:0000256" key="5">
    <source>
        <dbReference type="ARBA" id="ARBA00022692"/>
    </source>
</evidence>
<dbReference type="Pfam" id="PF07715">
    <property type="entry name" value="Plug"/>
    <property type="match status" value="1"/>
</dbReference>
<evidence type="ECO:0000256" key="8">
    <source>
        <dbReference type="ARBA" id="ARBA00023077"/>
    </source>
</evidence>
<evidence type="ECO:0000256" key="11">
    <source>
        <dbReference type="PROSITE-ProRule" id="PRU01360"/>
    </source>
</evidence>
<keyword evidence="9 11" id="KW-0472">Membrane</keyword>
<evidence type="ECO:0000256" key="12">
    <source>
        <dbReference type="PROSITE-ProRule" id="PRU10143"/>
    </source>
</evidence>
<dbReference type="PROSITE" id="PS00430">
    <property type="entry name" value="TONB_DEPENDENT_REC_1"/>
    <property type="match status" value="1"/>
</dbReference>
<evidence type="ECO:0000256" key="14">
    <source>
        <dbReference type="SAM" id="SignalP"/>
    </source>
</evidence>
<dbReference type="SUPFAM" id="SSF56935">
    <property type="entry name" value="Porins"/>
    <property type="match status" value="1"/>
</dbReference>
<feature type="short sequence motif" description="TonB box" evidence="12">
    <location>
        <begin position="40"/>
        <end position="46"/>
    </location>
</feature>
<dbReference type="PROSITE" id="PS52016">
    <property type="entry name" value="TONB_DEPENDENT_REC_3"/>
    <property type="match status" value="1"/>
</dbReference>
<dbReference type="Proteomes" id="UP000536835">
    <property type="component" value="Unassembled WGS sequence"/>
</dbReference>
<keyword evidence="17" id="KW-0675">Receptor</keyword>
<evidence type="ECO:0000256" key="10">
    <source>
        <dbReference type="ARBA" id="ARBA00023237"/>
    </source>
</evidence>
<keyword evidence="7" id="KW-0406">Ion transport</keyword>
<evidence type="ECO:0000256" key="13">
    <source>
        <dbReference type="RuleBase" id="RU003357"/>
    </source>
</evidence>
<reference evidence="17 18" key="1">
    <citation type="submission" date="2020-05" db="EMBL/GenBank/DDBJ databases">
        <title>Parvularcula mediterraneae sp. nov., isolated from polypropylene straw from shallow seawater of the seashore of Laganas in Zakynthos island, Greece.</title>
        <authorList>
            <person name="Szabo I."/>
            <person name="Al-Omari J."/>
            <person name="Rado J."/>
            <person name="Szerdahelyi G.S."/>
        </authorList>
    </citation>
    <scope>NUCLEOTIDE SEQUENCE [LARGE SCALE GENOMIC DNA]</scope>
    <source>
        <strain evidence="17 18">ZS-1/3</strain>
    </source>
</reference>
<dbReference type="GO" id="GO:0006826">
    <property type="term" value="P:iron ion transport"/>
    <property type="evidence" value="ECO:0007669"/>
    <property type="project" value="UniProtKB-KW"/>
</dbReference>
<dbReference type="Gene3D" id="2.40.170.20">
    <property type="entry name" value="TonB-dependent receptor, beta-barrel domain"/>
    <property type="match status" value="1"/>
</dbReference>
<feature type="chain" id="PRO_5031408981" evidence="14">
    <location>
        <begin position="25"/>
        <end position="757"/>
    </location>
</feature>
<evidence type="ECO:0000313" key="17">
    <source>
        <dbReference type="EMBL" id="NNU15385.1"/>
    </source>
</evidence>
<dbReference type="Pfam" id="PF00593">
    <property type="entry name" value="TonB_dep_Rec_b-barrel"/>
    <property type="match status" value="1"/>
</dbReference>
<evidence type="ECO:0000256" key="2">
    <source>
        <dbReference type="ARBA" id="ARBA00022448"/>
    </source>
</evidence>
<organism evidence="17 18">
    <name type="scientific">Parvularcula mediterranea</name>
    <dbReference type="NCBI Taxonomy" id="2732508"/>
    <lineage>
        <taxon>Bacteria</taxon>
        <taxon>Pseudomonadati</taxon>
        <taxon>Pseudomonadota</taxon>
        <taxon>Alphaproteobacteria</taxon>
        <taxon>Parvularculales</taxon>
        <taxon>Parvularculaceae</taxon>
        <taxon>Parvularcula</taxon>
    </lineage>
</organism>
<keyword evidence="10 11" id="KW-0998">Cell outer membrane</keyword>
<proteinExistence type="inferred from homology"/>
<dbReference type="AlphaFoldDB" id="A0A7Y3RJZ8"/>
<keyword evidence="2 11" id="KW-0813">Transport</keyword>
<feature type="signal peptide" evidence="14">
    <location>
        <begin position="1"/>
        <end position="24"/>
    </location>
</feature>
<sequence>MTAKELRRSLTLGASLLAAGLATAQAQEERRSTISELTDTIVVTATKSQDPEDVQDVAVAVTAFNENTIDALNVRDLEDLTFSAPNVSLDDIGTARGQANFSIRGLGVNSSIGSIDPAVGVFVDGVYLGINSGVVFDVFDLESIEVLRGPQGILFGRNTTGGAVLLNTGNPTDEFQGKVTYILETPIDDDRGGVNQFIMGTVSGPLVEGKLNGKFSVYFNDDEGYFQNLANGENQGAAETQIIRGALEYMPTENLTFLGKAELFDNYGDGPSAQNRGVFRRDTFDLSIDEPGYIDVEAQTFSLRTDWELNFGTITNITGYRNFTQRTLGDIDSTPAFIFHSPTDTAQDQFSNELRYAGTWGNFDVKGGLFYFDQTIAVTEKRIIPVVPFPDQVGGGTQDQTIWGLFGQVDWNMNEDLTLTGGLRYGYEEKDVAIAYVIPRAVQCDILLGTCPTNDINTTGFEDTDDWSNLSPKLGFEYTGLGDALVYGGWTRAFRSGGYNFRITNPALFAQQVSDRGGKIATDEEKVDSFELGTKIDGIAGRGLINAAVFFTSIEDMQREVNIASATSGVSQFILNTADAEILGLEVETQWALTDSLLLTGNLGLIDAEYTDVRFDISGDQMVDGADEALSIPRVPEMTYGASVIYELDLGNSFVTSRLSYQHRDRFAYTDNNFGWIQPIDNLDLDVTWQTPVEGLSLSVYAENLLDEVQAGGDSQIPFGGPLSDGTNVPFDEFPAAGTLSPLKKGRLVGFEATIAF</sequence>
<evidence type="ECO:0000256" key="3">
    <source>
        <dbReference type="ARBA" id="ARBA00022452"/>
    </source>
</evidence>
<name>A0A7Y3RJZ8_9PROT</name>
<feature type="domain" description="TonB-dependent receptor-like beta-barrel" evidence="15">
    <location>
        <begin position="268"/>
        <end position="705"/>
    </location>
</feature>
<dbReference type="PANTHER" id="PTHR32552">
    <property type="entry name" value="FERRICHROME IRON RECEPTOR-RELATED"/>
    <property type="match status" value="1"/>
</dbReference>
<evidence type="ECO:0000313" key="18">
    <source>
        <dbReference type="Proteomes" id="UP000536835"/>
    </source>
</evidence>
<comment type="caution">
    <text evidence="17">The sequence shown here is derived from an EMBL/GenBank/DDBJ whole genome shotgun (WGS) entry which is preliminary data.</text>
</comment>
<evidence type="ECO:0000256" key="9">
    <source>
        <dbReference type="ARBA" id="ARBA00023136"/>
    </source>
</evidence>
<dbReference type="InterPro" id="IPR000531">
    <property type="entry name" value="Beta-barrel_TonB"/>
</dbReference>
<dbReference type="PANTHER" id="PTHR32552:SF81">
    <property type="entry name" value="TONB-DEPENDENT OUTER MEMBRANE RECEPTOR"/>
    <property type="match status" value="1"/>
</dbReference>
<keyword evidence="6" id="KW-0408">Iron</keyword>
<evidence type="ECO:0000259" key="16">
    <source>
        <dbReference type="Pfam" id="PF07715"/>
    </source>
</evidence>
<accession>A0A7Y3RJZ8</accession>
<evidence type="ECO:0000256" key="4">
    <source>
        <dbReference type="ARBA" id="ARBA00022496"/>
    </source>
</evidence>
<comment type="similarity">
    <text evidence="11 13">Belongs to the TonB-dependent receptor family.</text>
</comment>
<evidence type="ECO:0000256" key="6">
    <source>
        <dbReference type="ARBA" id="ARBA00023004"/>
    </source>
</evidence>
<evidence type="ECO:0000256" key="7">
    <source>
        <dbReference type="ARBA" id="ARBA00023065"/>
    </source>
</evidence>